<dbReference type="InterPro" id="IPR006915">
    <property type="entry name" value="DUF637_hemagglutn_put"/>
</dbReference>
<gene>
    <name evidence="2" type="ORF">K8W20_15295</name>
</gene>
<sequence length="913" mass="96407">ADPTSHYLIETNPEFTSVSGFFSSDYMLGKLGFTADNAWRRLGDGQYETRLIRDAVLAQTGQRFLAGGLYSDADQFRYLMDNGLASKDALRLSLGVALTDQQVGALTHDIVWMENRVIDGQTVLVPMLYLAQADSRNVRGNSLIQGRDLNLVTGDDLINVGTLRASNNLSAISSGSIYTGGLVEAGNNLNLLAQDSIRNAMAGEIRGKQVSLTALKGDITNETTAIQVRDGAGMRTLTDTSAGTIVARENLAIDAGRDLNNRGALTAGNDANLTAGRDLNLIAASDTSVKHESRDGGEKSTITTDVKNLAASVTAGGNLNMQAGQDVNIIGSNATAGKDINIQTARDFNVASVGETHKVEGREKDGKKRIKTSDEQVTQEASVLTAGRDFTSQAGRDTTLVASKISAGNEAYLYSDRRLGLLAGQNSAYTLYDMKKNSGWGNKQTRRDEVTQVTHVGTQITAGGDIGLISGSDQLYQRANISSGKDVNILSGGSVTFEAVKDLHQESHTKSKNDLAWTSSSGRGSTDETLRQTQVVAQGKFAIQAVNGLKVDLNHIDQKTVAQTIDVMVQADPQLAWLKDAEKRGDVDWRQVQEVHDSFKYSHSGLGQGAMLAIIIVVTALTAGAASGPLGAAAGASAGSGTAMAAAGSSAMVTAGTATGVAAAGWGNVMVTTALSSMAGTAAASTINNKGNLGKVLEDVTSADALKGYATGAAIAGFGAAFTNGWGRELTSDGNYKTVSYAERVKAYTANTTLKGVLSGSDKKSWLTIAGTGAMTEVYEFSAGRGPDVRPGVDRDTGPAYEAGADGFVPRQYTDDVMREGKNIGLNKAIECESFYAVCHGTPISNMLNQIPGFNAFATLHDGWMIDLEAYKAAPMSLFENLGSMPPALMTNYGALYDKYRPQIESERKREQN</sequence>
<dbReference type="RefSeq" id="WP_278917637.1">
    <property type="nucleotide sequence ID" value="NZ_DYTS01000268.1"/>
</dbReference>
<dbReference type="Proteomes" id="UP000752172">
    <property type="component" value="Unassembled WGS sequence"/>
</dbReference>
<proteinExistence type="predicted"/>
<accession>A0A921T8V7</accession>
<dbReference type="GO" id="GO:0003824">
    <property type="term" value="F:catalytic activity"/>
    <property type="evidence" value="ECO:0007669"/>
    <property type="project" value="UniProtKB-ARBA"/>
</dbReference>
<protein>
    <submittedName>
        <fullName evidence="2">Hemagglutinin repeat-containing protein</fullName>
    </submittedName>
</protein>
<evidence type="ECO:0000313" key="3">
    <source>
        <dbReference type="Proteomes" id="UP000752172"/>
    </source>
</evidence>
<dbReference type="AlphaFoldDB" id="A0A921T8V7"/>
<feature type="non-terminal residue" evidence="2">
    <location>
        <position position="1"/>
    </location>
</feature>
<dbReference type="Pfam" id="PF04830">
    <property type="entry name" value="DUF637"/>
    <property type="match status" value="1"/>
</dbReference>
<organism evidence="2 3">
    <name type="scientific">Pseudomonas lactis</name>
    <dbReference type="NCBI Taxonomy" id="1615674"/>
    <lineage>
        <taxon>Bacteria</taxon>
        <taxon>Pseudomonadati</taxon>
        <taxon>Pseudomonadota</taxon>
        <taxon>Gammaproteobacteria</taxon>
        <taxon>Pseudomonadales</taxon>
        <taxon>Pseudomonadaceae</taxon>
        <taxon>Pseudomonas</taxon>
    </lineage>
</organism>
<comment type="caution">
    <text evidence="2">The sequence shown here is derived from an EMBL/GenBank/DDBJ whole genome shotgun (WGS) entry which is preliminary data.</text>
</comment>
<dbReference type="Pfam" id="PF13332">
    <property type="entry name" value="Fil_haemagg_2"/>
    <property type="match status" value="3"/>
</dbReference>
<dbReference type="EMBL" id="DYTS01000268">
    <property type="protein sequence ID" value="HJH20068.1"/>
    <property type="molecule type" value="Genomic_DNA"/>
</dbReference>
<name>A0A921T8V7_9PSED</name>
<evidence type="ECO:0000259" key="1">
    <source>
        <dbReference type="Pfam" id="PF04830"/>
    </source>
</evidence>
<evidence type="ECO:0000313" key="2">
    <source>
        <dbReference type="EMBL" id="HJH20068.1"/>
    </source>
</evidence>
<reference evidence="2" key="1">
    <citation type="journal article" date="2021" name="PeerJ">
        <title>Extensive microbial diversity within the chicken gut microbiome revealed by metagenomics and culture.</title>
        <authorList>
            <person name="Gilroy R."/>
            <person name="Ravi A."/>
            <person name="Getino M."/>
            <person name="Pursley I."/>
            <person name="Horton D.L."/>
            <person name="Alikhan N.F."/>
            <person name="Baker D."/>
            <person name="Gharbi K."/>
            <person name="Hall N."/>
            <person name="Watson M."/>
            <person name="Adriaenssens E.M."/>
            <person name="Foster-Nyarko E."/>
            <person name="Jarju S."/>
            <person name="Secka A."/>
            <person name="Antonio M."/>
            <person name="Oren A."/>
            <person name="Chaudhuri R.R."/>
            <person name="La Ragione R."/>
            <person name="Hildebrand F."/>
            <person name="Pallen M.J."/>
        </authorList>
    </citation>
    <scope>NUCLEOTIDE SEQUENCE</scope>
    <source>
        <strain evidence="2">ChiSjej2B20-17149</strain>
    </source>
</reference>
<feature type="domain" description="DUF637" evidence="1">
    <location>
        <begin position="670"/>
        <end position="733"/>
    </location>
</feature>
<reference evidence="2" key="2">
    <citation type="submission" date="2021-09" db="EMBL/GenBank/DDBJ databases">
        <authorList>
            <person name="Gilroy R."/>
        </authorList>
    </citation>
    <scope>NUCLEOTIDE SEQUENCE</scope>
    <source>
        <strain evidence="2">ChiSjej2B20-17149</strain>
    </source>
</reference>
<dbReference type="InterPro" id="IPR025157">
    <property type="entry name" value="Hemagglutinin_rpt"/>
</dbReference>